<keyword evidence="1" id="KW-1133">Transmembrane helix</keyword>
<reference evidence="2 3" key="1">
    <citation type="submission" date="2016-10" db="EMBL/GenBank/DDBJ databases">
        <authorList>
            <person name="de Groot N.N."/>
        </authorList>
    </citation>
    <scope>NUCLEOTIDE SEQUENCE [LARGE SCALE GENOMIC DNA]</scope>
    <source>
        <strain evidence="2 3">SP2</strain>
    </source>
</reference>
<dbReference type="RefSeq" id="WP_005581715.1">
    <property type="nucleotide sequence ID" value="NZ_FORO01000020.1"/>
</dbReference>
<proteinExistence type="predicted"/>
<dbReference type="AlphaFoldDB" id="A0A1I3Q4L1"/>
<evidence type="ECO:0000313" key="2">
    <source>
        <dbReference type="EMBL" id="SFJ28076.1"/>
    </source>
</evidence>
<dbReference type="Proteomes" id="UP000182829">
    <property type="component" value="Unassembled WGS sequence"/>
</dbReference>
<accession>A0A1I3Q4L1</accession>
<evidence type="ECO:0000256" key="1">
    <source>
        <dbReference type="SAM" id="Phobius"/>
    </source>
</evidence>
<dbReference type="EMBL" id="FORO01000020">
    <property type="protein sequence ID" value="SFJ28076.1"/>
    <property type="molecule type" value="Genomic_DNA"/>
</dbReference>
<feature type="transmembrane region" description="Helical" evidence="1">
    <location>
        <begin position="29"/>
        <end position="49"/>
    </location>
</feature>
<organism evidence="2 3">
    <name type="scientific">Natronobacterium gregoryi</name>
    <dbReference type="NCBI Taxonomy" id="44930"/>
    <lineage>
        <taxon>Archaea</taxon>
        <taxon>Methanobacteriati</taxon>
        <taxon>Methanobacteriota</taxon>
        <taxon>Stenosarchaea group</taxon>
        <taxon>Halobacteria</taxon>
        <taxon>Halobacteriales</taxon>
        <taxon>Natrialbaceae</taxon>
        <taxon>Natronobacterium</taxon>
    </lineage>
</organism>
<sequence>MNLAQVALGTGLLGVSTLAFVGPTMLESYVLYTLIGLGLVVGTVALLACRARETLTVDPQ</sequence>
<name>A0A1I3Q4L1_9EURY</name>
<gene>
    <name evidence="2" type="ORF">SAMN05443661_1205</name>
</gene>
<protein>
    <submittedName>
        <fullName evidence="2">Uncharacterized protein</fullName>
    </submittedName>
</protein>
<keyword evidence="1" id="KW-0472">Membrane</keyword>
<keyword evidence="1" id="KW-0812">Transmembrane</keyword>
<evidence type="ECO:0000313" key="3">
    <source>
        <dbReference type="Proteomes" id="UP000182829"/>
    </source>
</evidence>
<dbReference type="GeneID" id="14206844"/>